<keyword evidence="5" id="KW-0521">NADP</keyword>
<feature type="compositionally biased region" description="Basic residues" evidence="7">
    <location>
        <begin position="208"/>
        <end position="221"/>
    </location>
</feature>
<evidence type="ECO:0000313" key="9">
    <source>
        <dbReference type="EMBL" id="RLV62356.1"/>
    </source>
</evidence>
<feature type="region of interest" description="Disordered" evidence="7">
    <location>
        <begin position="70"/>
        <end position="177"/>
    </location>
</feature>
<evidence type="ECO:0000256" key="4">
    <source>
        <dbReference type="ARBA" id="ARBA00022827"/>
    </source>
</evidence>
<feature type="transmembrane region" description="Helical" evidence="8">
    <location>
        <begin position="474"/>
        <end position="495"/>
    </location>
</feature>
<evidence type="ECO:0000256" key="7">
    <source>
        <dbReference type="SAM" id="MobiDB-lite"/>
    </source>
</evidence>
<dbReference type="PANTHER" id="PTHR46091">
    <property type="entry name" value="BLR7054 PROTEIN"/>
    <property type="match status" value="1"/>
</dbReference>
<name>A0A3L8Q4T5_CHLGU</name>
<sequence length="687" mass="71551">THGSQWVFHTIPGGDGETEAGVGAQEADAQRTVEESSRIQRGYGHYFDLSLTNDDLERTFGRLREAMEHLRVQPQWGPPKSPLSPPSPPRGLGRGRGGLSLLSPARTPQAKPDPSVPPPLPQIWGGAGGGSRGGHSPHRAESLPEPGEAPPDWGWGVRALGGATTPPRGPPSPLSRVGVPHRPLCHLSPLPSAWGLPGGGSGVVTRRVPKGRGHGGCRVRPRVPPAPSPRRPLPLFGGGRCDLCHPCPLCHTCAPRATAAPSPSPVPPAARVFFFLSNRQFLPVWGWAGGVAGGCVTRVSPCTRTGPFLAEPQAPGGGLGACKGVCKGVWVCKGVLAPLHKRGSPWGDTHVPTWCTRVGTSHGLPWPWGVTGCHRAPRGTVGCPVRGAVSVGACPWARVRRSVSLSGAGSKAALLAPIRAGATHAACAVPWVSVGVRGCPRSVRVCLCVSVCIPALSPPRPRRVRTEPPHAVTAMWPTLLLLLLLPVALAALALAQMAHRLLGRSGNPFTKPLEPPRPLVTDQRARDKVLKKGECSARPCVPGTRACRARCAPAVTVAPACAGFSARRVPDRLDAVVIGSGVGGLTVAATLAKAGRRVLVLEQHDQAGGCCHTFQQHGFEFDVGEDPRPPGSPCLSPPVTSCSTVNLLPAPVCALSLPCPCPVPAVSLLYPCHVPALSLPCPCHVPA</sequence>
<dbReference type="Pfam" id="PF13450">
    <property type="entry name" value="NAD_binding_8"/>
    <property type="match status" value="1"/>
</dbReference>
<evidence type="ECO:0000256" key="8">
    <source>
        <dbReference type="SAM" id="Phobius"/>
    </source>
</evidence>
<keyword evidence="4" id="KW-0274">FAD</keyword>
<dbReference type="EMBL" id="QUSF01008213">
    <property type="protein sequence ID" value="RLV62356.1"/>
    <property type="molecule type" value="Genomic_DNA"/>
</dbReference>
<feature type="non-terminal residue" evidence="9">
    <location>
        <position position="687"/>
    </location>
</feature>
<keyword evidence="10" id="KW-1185">Reference proteome</keyword>
<feature type="region of interest" description="Disordered" evidence="7">
    <location>
        <begin position="1"/>
        <end position="20"/>
    </location>
</feature>
<evidence type="ECO:0000256" key="1">
    <source>
        <dbReference type="ARBA" id="ARBA00005855"/>
    </source>
</evidence>
<evidence type="ECO:0000256" key="6">
    <source>
        <dbReference type="ARBA" id="ARBA00023027"/>
    </source>
</evidence>
<dbReference type="Proteomes" id="UP000276834">
    <property type="component" value="Unassembled WGS sequence"/>
</dbReference>
<keyword evidence="6" id="KW-0520">NAD</keyword>
<reference evidence="9 10" key="1">
    <citation type="journal article" date="2018" name="Proc. R. Soc. B">
        <title>A non-coding region near Follistatin controls head colour polymorphism in the Gouldian finch.</title>
        <authorList>
            <person name="Toomey M.B."/>
            <person name="Marques C.I."/>
            <person name="Andrade P."/>
            <person name="Araujo P.M."/>
            <person name="Sabatino S."/>
            <person name="Gazda M.A."/>
            <person name="Afonso S."/>
            <person name="Lopes R.J."/>
            <person name="Corbo J.C."/>
            <person name="Carneiro M."/>
        </authorList>
    </citation>
    <scope>NUCLEOTIDE SEQUENCE [LARGE SCALE GENOMIC DNA]</scope>
    <source>
        <strain evidence="9">Red01</strain>
        <tissue evidence="9">Muscle</tissue>
    </source>
</reference>
<comment type="caution">
    <text evidence="9">The sequence shown here is derived from an EMBL/GenBank/DDBJ whole genome shotgun (WGS) entry which is preliminary data.</text>
</comment>
<feature type="compositionally biased region" description="Pro residues" evidence="7">
    <location>
        <begin position="76"/>
        <end position="89"/>
    </location>
</feature>
<evidence type="ECO:0000313" key="10">
    <source>
        <dbReference type="Proteomes" id="UP000276834"/>
    </source>
</evidence>
<dbReference type="InterPro" id="IPR036188">
    <property type="entry name" value="FAD/NAD-bd_sf"/>
</dbReference>
<evidence type="ECO:0000256" key="5">
    <source>
        <dbReference type="ARBA" id="ARBA00022857"/>
    </source>
</evidence>
<keyword evidence="2" id="KW-0285">Flavoprotein</keyword>
<keyword evidence="8" id="KW-1133">Transmembrane helix</keyword>
<keyword evidence="8" id="KW-0472">Membrane</keyword>
<protein>
    <submittedName>
        <fullName evidence="9">Uncharacterized protein</fullName>
    </submittedName>
</protein>
<accession>A0A3L8Q4T5</accession>
<keyword evidence="3" id="KW-0732">Signal</keyword>
<comment type="similarity">
    <text evidence="1">Belongs to the carotenoid/retinoid oxidoreductase family. CrtISO subfamily.</text>
</comment>
<dbReference type="Gene3D" id="3.50.50.60">
    <property type="entry name" value="FAD/NAD(P)-binding domain"/>
    <property type="match status" value="1"/>
</dbReference>
<dbReference type="InterPro" id="IPR027417">
    <property type="entry name" value="P-loop_NTPase"/>
</dbReference>
<dbReference type="SUPFAM" id="SSF52540">
    <property type="entry name" value="P-loop containing nucleoside triphosphate hydrolases"/>
    <property type="match status" value="1"/>
</dbReference>
<dbReference type="OrthoDB" id="38045at2759"/>
<dbReference type="PANTHER" id="PTHR46091:SF2">
    <property type="entry name" value="AMINE OXIDASE DOMAIN-CONTAINING PROTEIN"/>
    <property type="match status" value="1"/>
</dbReference>
<dbReference type="AlphaFoldDB" id="A0A3L8Q4T5"/>
<evidence type="ECO:0000256" key="2">
    <source>
        <dbReference type="ARBA" id="ARBA00022630"/>
    </source>
</evidence>
<proteinExistence type="inferred from homology"/>
<dbReference type="SUPFAM" id="SSF51905">
    <property type="entry name" value="FAD/NAD(P)-binding domain"/>
    <property type="match status" value="1"/>
</dbReference>
<feature type="region of interest" description="Disordered" evidence="7">
    <location>
        <begin position="208"/>
        <end position="230"/>
    </location>
</feature>
<organism evidence="9 10">
    <name type="scientific">Chloebia gouldiae</name>
    <name type="common">Gouldian finch</name>
    <name type="synonym">Erythrura gouldiae</name>
    <dbReference type="NCBI Taxonomy" id="44316"/>
    <lineage>
        <taxon>Eukaryota</taxon>
        <taxon>Metazoa</taxon>
        <taxon>Chordata</taxon>
        <taxon>Craniata</taxon>
        <taxon>Vertebrata</taxon>
        <taxon>Euteleostomi</taxon>
        <taxon>Archelosauria</taxon>
        <taxon>Archosauria</taxon>
        <taxon>Dinosauria</taxon>
        <taxon>Saurischia</taxon>
        <taxon>Theropoda</taxon>
        <taxon>Coelurosauria</taxon>
        <taxon>Aves</taxon>
        <taxon>Neognathae</taxon>
        <taxon>Neoaves</taxon>
        <taxon>Telluraves</taxon>
        <taxon>Australaves</taxon>
        <taxon>Passeriformes</taxon>
        <taxon>Passeroidea</taxon>
        <taxon>Passeridae</taxon>
        <taxon>Chloebia</taxon>
    </lineage>
</organism>
<dbReference type="InterPro" id="IPR052206">
    <property type="entry name" value="Retinol_saturase"/>
</dbReference>
<keyword evidence="8" id="KW-0812">Transmembrane</keyword>
<feature type="non-terminal residue" evidence="9">
    <location>
        <position position="1"/>
    </location>
</feature>
<gene>
    <name evidence="9" type="ORF">DV515_00019400</name>
</gene>
<dbReference type="Gene3D" id="3.40.50.300">
    <property type="entry name" value="P-loop containing nucleotide triphosphate hydrolases"/>
    <property type="match status" value="1"/>
</dbReference>
<evidence type="ECO:0000256" key="3">
    <source>
        <dbReference type="ARBA" id="ARBA00022729"/>
    </source>
</evidence>